<dbReference type="EC" id="2.1.1.199" evidence="6"/>
<dbReference type="InterPro" id="IPR029063">
    <property type="entry name" value="SAM-dependent_MTases_sf"/>
</dbReference>
<feature type="binding site" evidence="6">
    <location>
        <position position="83"/>
    </location>
    <ligand>
        <name>S-adenosyl-L-methionine</name>
        <dbReference type="ChEBI" id="CHEBI:59789"/>
    </ligand>
</feature>
<dbReference type="InParanoid" id="A0A7G1GA27"/>
<dbReference type="Pfam" id="PF01795">
    <property type="entry name" value="Methyltransf_5"/>
    <property type="match status" value="1"/>
</dbReference>
<dbReference type="GO" id="GO:0070475">
    <property type="term" value="P:rRNA base methylation"/>
    <property type="evidence" value="ECO:0007669"/>
    <property type="project" value="UniProtKB-UniRule"/>
</dbReference>
<keyword evidence="2 6" id="KW-0698">rRNA processing</keyword>
<dbReference type="FunCoup" id="A0A7G1GA27">
    <property type="interactions" value="357"/>
</dbReference>
<evidence type="ECO:0000256" key="6">
    <source>
        <dbReference type="HAMAP-Rule" id="MF_01007"/>
    </source>
</evidence>
<evidence type="ECO:0000313" key="9">
    <source>
        <dbReference type="Proteomes" id="UP000516361"/>
    </source>
</evidence>
<dbReference type="SUPFAM" id="SSF81799">
    <property type="entry name" value="Putative methyltransferase TM0872, insert domain"/>
    <property type="match status" value="1"/>
</dbReference>
<dbReference type="HAMAP" id="MF_01007">
    <property type="entry name" value="16SrRNA_methyltr_H"/>
    <property type="match status" value="1"/>
</dbReference>
<sequence length="295" mass="34063">MREYKDYHKSIMVNEVLDYLITVEDGIYVDCTAGEGGHSKAIYEKCNGKARVISVDVDYEVLGIAEKRLKELSYKIDFFKAPYQEIDIVLAGLGVKKVNGFFMDLGVSTFQLKGVGRGFTFMKDEPLDMRMDLEADKTAHYVVNEYSEQELSKIIFEYGEEFRFSRKIAKRIVQARPLNTTFELVEAIKSAFPYSEIRKRKRHFATKTFQAIRIEVNGEFNNIKTALNKFGNYLEVGGRVVVLSFHSLEDKIIKTFFKNDERFNLLTKKPLIPSEEEIKNNPRARSTKLRAAEKK</sequence>
<accession>A0A7G1GA27</accession>
<feature type="binding site" evidence="6">
    <location>
        <position position="111"/>
    </location>
    <ligand>
        <name>S-adenosyl-L-methionine</name>
        <dbReference type="ChEBI" id="CHEBI:59789"/>
    </ligand>
</feature>
<dbReference type="SUPFAM" id="SSF53335">
    <property type="entry name" value="S-adenosyl-L-methionine-dependent methyltransferases"/>
    <property type="match status" value="1"/>
</dbReference>
<keyword evidence="3 6" id="KW-0489">Methyltransferase</keyword>
<feature type="binding site" evidence="6">
    <location>
        <begin position="36"/>
        <end position="38"/>
    </location>
    <ligand>
        <name>S-adenosyl-L-methionine</name>
        <dbReference type="ChEBI" id="CHEBI:59789"/>
    </ligand>
</feature>
<dbReference type="Proteomes" id="UP000516361">
    <property type="component" value="Chromosome"/>
</dbReference>
<dbReference type="PIRSF" id="PIRSF004486">
    <property type="entry name" value="MraW"/>
    <property type="match status" value="1"/>
</dbReference>
<dbReference type="GO" id="GO:0071424">
    <property type="term" value="F:rRNA (cytosine-N4-)-methyltransferase activity"/>
    <property type="evidence" value="ECO:0007669"/>
    <property type="project" value="UniProtKB-UniRule"/>
</dbReference>
<dbReference type="AlphaFoldDB" id="A0A7G1GA27"/>
<name>A0A7G1GA27_9BACT</name>
<dbReference type="InterPro" id="IPR023397">
    <property type="entry name" value="SAM-dep_MeTrfase_MraW_recog"/>
</dbReference>
<feature type="region of interest" description="Disordered" evidence="7">
    <location>
        <begin position="276"/>
        <end position="295"/>
    </location>
</feature>
<dbReference type="KEGG" id="ocy:OSSY52_20440"/>
<comment type="similarity">
    <text evidence="1 6">Belongs to the methyltransferase superfamily. RsmH family.</text>
</comment>
<evidence type="ECO:0000256" key="7">
    <source>
        <dbReference type="SAM" id="MobiDB-lite"/>
    </source>
</evidence>
<evidence type="ECO:0000256" key="1">
    <source>
        <dbReference type="ARBA" id="ARBA00010396"/>
    </source>
</evidence>
<reference evidence="8 9" key="1">
    <citation type="submission" date="2018-06" db="EMBL/GenBank/DDBJ databases">
        <title>Genome sequencing of Oceanotoga sp. sy52.</title>
        <authorList>
            <person name="Mori K."/>
        </authorList>
    </citation>
    <scope>NUCLEOTIDE SEQUENCE [LARGE SCALE GENOMIC DNA]</scope>
    <source>
        <strain evidence="9">sy52</strain>
    </source>
</reference>
<dbReference type="Gene3D" id="1.10.150.170">
    <property type="entry name" value="Putative methyltransferase TM0872, insert domain"/>
    <property type="match status" value="1"/>
</dbReference>
<comment type="function">
    <text evidence="6">Specifically methylates the N4 position of cytidine in position 1402 (C1402) of 16S rRNA.</text>
</comment>
<dbReference type="NCBIfam" id="TIGR00006">
    <property type="entry name" value="16S rRNA (cytosine(1402)-N(4))-methyltransferase RsmH"/>
    <property type="match status" value="1"/>
</dbReference>
<dbReference type="InterPro" id="IPR002903">
    <property type="entry name" value="RsmH"/>
</dbReference>
<dbReference type="EMBL" id="AP018712">
    <property type="protein sequence ID" value="BBE31903.1"/>
    <property type="molecule type" value="Genomic_DNA"/>
</dbReference>
<keyword evidence="9" id="KW-1185">Reference proteome</keyword>
<protein>
    <recommendedName>
        <fullName evidence="6">Ribosomal RNA small subunit methyltransferase H</fullName>
        <ecNumber evidence="6">2.1.1.199</ecNumber>
    </recommendedName>
    <alternativeName>
        <fullName evidence="6">16S rRNA m(4)C1402 methyltransferase</fullName>
    </alternativeName>
    <alternativeName>
        <fullName evidence="6">rRNA (cytosine-N(4)-)-methyltransferase RsmH</fullName>
    </alternativeName>
</protein>
<feature type="binding site" evidence="6">
    <location>
        <position position="56"/>
    </location>
    <ligand>
        <name>S-adenosyl-L-methionine</name>
        <dbReference type="ChEBI" id="CHEBI:59789"/>
    </ligand>
</feature>
<keyword evidence="5 6" id="KW-0949">S-adenosyl-L-methionine</keyword>
<dbReference type="Gene3D" id="3.40.50.150">
    <property type="entry name" value="Vaccinia Virus protein VP39"/>
    <property type="match status" value="1"/>
</dbReference>
<comment type="catalytic activity">
    <reaction evidence="6">
        <text>cytidine(1402) in 16S rRNA + S-adenosyl-L-methionine = N(4)-methylcytidine(1402) in 16S rRNA + S-adenosyl-L-homocysteine + H(+)</text>
        <dbReference type="Rhea" id="RHEA:42928"/>
        <dbReference type="Rhea" id="RHEA-COMP:10286"/>
        <dbReference type="Rhea" id="RHEA-COMP:10287"/>
        <dbReference type="ChEBI" id="CHEBI:15378"/>
        <dbReference type="ChEBI" id="CHEBI:57856"/>
        <dbReference type="ChEBI" id="CHEBI:59789"/>
        <dbReference type="ChEBI" id="CHEBI:74506"/>
        <dbReference type="ChEBI" id="CHEBI:82748"/>
        <dbReference type="EC" id="2.1.1.199"/>
    </reaction>
</comment>
<dbReference type="PANTHER" id="PTHR11265">
    <property type="entry name" value="S-ADENOSYL-METHYLTRANSFERASE MRAW"/>
    <property type="match status" value="1"/>
</dbReference>
<feature type="binding site" evidence="6">
    <location>
        <position position="104"/>
    </location>
    <ligand>
        <name>S-adenosyl-L-methionine</name>
        <dbReference type="ChEBI" id="CHEBI:59789"/>
    </ligand>
</feature>
<gene>
    <name evidence="6 8" type="primary">rsmH</name>
    <name evidence="8" type="ORF">OSSY52_20440</name>
</gene>
<proteinExistence type="inferred from homology"/>
<evidence type="ECO:0000256" key="2">
    <source>
        <dbReference type="ARBA" id="ARBA00022552"/>
    </source>
</evidence>
<dbReference type="PANTHER" id="PTHR11265:SF0">
    <property type="entry name" value="12S RRNA N4-METHYLCYTIDINE METHYLTRANSFERASE"/>
    <property type="match status" value="1"/>
</dbReference>
<evidence type="ECO:0000313" key="8">
    <source>
        <dbReference type="EMBL" id="BBE31903.1"/>
    </source>
</evidence>
<evidence type="ECO:0000256" key="5">
    <source>
        <dbReference type="ARBA" id="ARBA00022691"/>
    </source>
</evidence>
<comment type="subcellular location">
    <subcellularLocation>
        <location evidence="6">Cytoplasm</location>
    </subcellularLocation>
</comment>
<keyword evidence="4 6" id="KW-0808">Transferase</keyword>
<organism evidence="8 9">
    <name type="scientific">Tepiditoga spiralis</name>
    <dbReference type="NCBI Taxonomy" id="2108365"/>
    <lineage>
        <taxon>Bacteria</taxon>
        <taxon>Thermotogati</taxon>
        <taxon>Thermotogota</taxon>
        <taxon>Thermotogae</taxon>
        <taxon>Petrotogales</taxon>
        <taxon>Petrotogaceae</taxon>
        <taxon>Tepiditoga</taxon>
    </lineage>
</organism>
<dbReference type="RefSeq" id="WP_190614753.1">
    <property type="nucleotide sequence ID" value="NZ_AP018712.1"/>
</dbReference>
<evidence type="ECO:0000256" key="4">
    <source>
        <dbReference type="ARBA" id="ARBA00022679"/>
    </source>
</evidence>
<keyword evidence="6" id="KW-0963">Cytoplasm</keyword>
<evidence type="ECO:0000256" key="3">
    <source>
        <dbReference type="ARBA" id="ARBA00022603"/>
    </source>
</evidence>
<dbReference type="GO" id="GO:0005737">
    <property type="term" value="C:cytoplasm"/>
    <property type="evidence" value="ECO:0007669"/>
    <property type="project" value="UniProtKB-SubCell"/>
</dbReference>